<gene>
    <name evidence="7" type="ORF">Zmor_000488</name>
</gene>
<sequence>MNSILNSLLIKTQRFLGPHSSSVTSARHQSSKLDSKSHRVDNLEKRFLVWTGKYKSVAEVPTFVEQNVVERARNRMRIRIANYMMAATALACVVMVYFGKQAAQRGDSVAKQNLEWHRQVNEEAKK</sequence>
<dbReference type="Proteomes" id="UP001168821">
    <property type="component" value="Unassembled WGS sequence"/>
</dbReference>
<comment type="similarity">
    <text evidence="2">Belongs to the UPF0389 family.</text>
</comment>
<evidence type="ECO:0000256" key="3">
    <source>
        <dbReference type="ARBA" id="ARBA00022692"/>
    </source>
</evidence>
<proteinExistence type="inferred from homology"/>
<reference evidence="7" key="1">
    <citation type="journal article" date="2023" name="G3 (Bethesda)">
        <title>Whole genome assemblies of Zophobas morio and Tenebrio molitor.</title>
        <authorList>
            <person name="Kaur S."/>
            <person name="Stinson S.A."/>
            <person name="diCenzo G.C."/>
        </authorList>
    </citation>
    <scope>NUCLEOTIDE SEQUENCE</scope>
    <source>
        <strain evidence="7">QUZm001</strain>
    </source>
</reference>
<dbReference type="GO" id="GO:0016020">
    <property type="term" value="C:membrane"/>
    <property type="evidence" value="ECO:0007669"/>
    <property type="project" value="UniProtKB-SubCell"/>
</dbReference>
<dbReference type="EMBL" id="JALNTZ010000001">
    <property type="protein sequence ID" value="KAJ3664960.1"/>
    <property type="molecule type" value="Genomic_DNA"/>
</dbReference>
<organism evidence="7 8">
    <name type="scientific">Zophobas morio</name>
    <dbReference type="NCBI Taxonomy" id="2755281"/>
    <lineage>
        <taxon>Eukaryota</taxon>
        <taxon>Metazoa</taxon>
        <taxon>Ecdysozoa</taxon>
        <taxon>Arthropoda</taxon>
        <taxon>Hexapoda</taxon>
        <taxon>Insecta</taxon>
        <taxon>Pterygota</taxon>
        <taxon>Neoptera</taxon>
        <taxon>Endopterygota</taxon>
        <taxon>Coleoptera</taxon>
        <taxon>Polyphaga</taxon>
        <taxon>Cucujiformia</taxon>
        <taxon>Tenebrionidae</taxon>
        <taxon>Zophobas</taxon>
    </lineage>
</organism>
<keyword evidence="3 6" id="KW-0812">Transmembrane</keyword>
<dbReference type="InterPro" id="IPR009432">
    <property type="entry name" value="DUF1075"/>
</dbReference>
<keyword evidence="8" id="KW-1185">Reference proteome</keyword>
<evidence type="ECO:0000256" key="1">
    <source>
        <dbReference type="ARBA" id="ARBA00004167"/>
    </source>
</evidence>
<comment type="caution">
    <text evidence="7">The sequence shown here is derived from an EMBL/GenBank/DDBJ whole genome shotgun (WGS) entry which is preliminary data.</text>
</comment>
<feature type="transmembrane region" description="Helical" evidence="6">
    <location>
        <begin position="80"/>
        <end position="99"/>
    </location>
</feature>
<comment type="subcellular location">
    <subcellularLocation>
        <location evidence="1">Membrane</location>
        <topology evidence="1">Single-pass membrane protein</topology>
    </subcellularLocation>
</comment>
<dbReference type="PANTHER" id="PTHR13674">
    <property type="entry name" value="GROWTH AND TRANSFORMATION-DEPENDENT PROTEIN"/>
    <property type="match status" value="1"/>
</dbReference>
<evidence type="ECO:0000313" key="8">
    <source>
        <dbReference type="Proteomes" id="UP001168821"/>
    </source>
</evidence>
<dbReference type="Pfam" id="PF06388">
    <property type="entry name" value="DUF1075"/>
    <property type="match status" value="1"/>
</dbReference>
<evidence type="ECO:0000256" key="2">
    <source>
        <dbReference type="ARBA" id="ARBA00007363"/>
    </source>
</evidence>
<evidence type="ECO:0000256" key="4">
    <source>
        <dbReference type="ARBA" id="ARBA00022989"/>
    </source>
</evidence>
<dbReference type="PANTHER" id="PTHR13674:SF5">
    <property type="entry name" value="UPF0389 PROTEIN CG9231"/>
    <property type="match status" value="1"/>
</dbReference>
<protein>
    <submittedName>
        <fullName evidence="7">Uncharacterized protein</fullName>
    </submittedName>
</protein>
<name>A0AA38IZ91_9CUCU</name>
<dbReference type="AlphaFoldDB" id="A0AA38IZ91"/>
<keyword evidence="4 6" id="KW-1133">Transmembrane helix</keyword>
<evidence type="ECO:0000313" key="7">
    <source>
        <dbReference type="EMBL" id="KAJ3664960.1"/>
    </source>
</evidence>
<evidence type="ECO:0000256" key="5">
    <source>
        <dbReference type="ARBA" id="ARBA00023136"/>
    </source>
</evidence>
<accession>A0AA38IZ91</accession>
<evidence type="ECO:0000256" key="6">
    <source>
        <dbReference type="SAM" id="Phobius"/>
    </source>
</evidence>
<keyword evidence="5 6" id="KW-0472">Membrane</keyword>